<dbReference type="Proteomes" id="UP000092600">
    <property type="component" value="Unassembled WGS sequence"/>
</dbReference>
<gene>
    <name evidence="7" type="ORF">ACMD2_23934</name>
</gene>
<accession>A0A199UMJ0</accession>
<comment type="subcellular location">
    <subcellularLocation>
        <location evidence="3">Nucleus lamina</location>
    </subcellularLocation>
</comment>
<keyword evidence="2" id="KW-0539">Nucleus</keyword>
<feature type="coiled-coil region" evidence="5">
    <location>
        <begin position="74"/>
        <end position="125"/>
    </location>
</feature>
<evidence type="ECO:0000256" key="3">
    <source>
        <dbReference type="ARBA" id="ARBA00024186"/>
    </source>
</evidence>
<evidence type="ECO:0000256" key="5">
    <source>
        <dbReference type="SAM" id="Coils"/>
    </source>
</evidence>
<evidence type="ECO:0000256" key="6">
    <source>
        <dbReference type="SAM" id="MobiDB-lite"/>
    </source>
</evidence>
<keyword evidence="1 5" id="KW-0175">Coiled coil</keyword>
<comment type="similarity">
    <text evidence="4">Belongs to the CRWN family.</text>
</comment>
<dbReference type="InterPro" id="IPR040418">
    <property type="entry name" value="CRWN"/>
</dbReference>
<feature type="compositionally biased region" description="Polar residues" evidence="6">
    <location>
        <begin position="264"/>
        <end position="279"/>
    </location>
</feature>
<sequence length="320" mass="37091">MILIFCRVSAAEIETSLRDKEEEFEQKKAKELQYMTSQKDMIKIQLEHIASQLEMLASERKQIALDREQRESELSEIKSSIELLNTQREKLQEQKELLHKDREEITKQIQILKELEDSNVEYENRKLSVVPTNELRVPIKMHTSNTNNNEEEIIEERNMAIKVKASEASPSASTPVFWVRRCAEVVFRRSSDEKAYFVADKDAQNRNLENIGKVREEKKEIQSSLAENVRNSELEPSRKLQKIARQKRRIDGKEKKNCAPERQQPCSSDENPEITNRTGPENVPKMSDDVLLLDSNKSLENAINEQASKIKSLISDKIVL</sequence>
<comment type="caution">
    <text evidence="7">The sequence shown here is derived from an EMBL/GenBank/DDBJ whole genome shotgun (WGS) entry which is preliminary data.</text>
</comment>
<dbReference type="STRING" id="4615.A0A199UMJ0"/>
<evidence type="ECO:0000313" key="7">
    <source>
        <dbReference type="EMBL" id="OAY65896.1"/>
    </source>
</evidence>
<evidence type="ECO:0000313" key="8">
    <source>
        <dbReference type="Proteomes" id="UP000092600"/>
    </source>
</evidence>
<reference evidence="7 8" key="1">
    <citation type="journal article" date="2016" name="DNA Res.">
        <title>The draft genome of MD-2 pineapple using hybrid error correction of long reads.</title>
        <authorList>
            <person name="Redwan R.M."/>
            <person name="Saidin A."/>
            <person name="Kumar S.V."/>
        </authorList>
    </citation>
    <scope>NUCLEOTIDE SEQUENCE [LARGE SCALE GENOMIC DNA]</scope>
    <source>
        <strain evidence="8">cv. MD2</strain>
        <tissue evidence="7">Leaf</tissue>
    </source>
</reference>
<feature type="region of interest" description="Disordered" evidence="6">
    <location>
        <begin position="222"/>
        <end position="287"/>
    </location>
</feature>
<evidence type="ECO:0000256" key="2">
    <source>
        <dbReference type="ARBA" id="ARBA00023242"/>
    </source>
</evidence>
<dbReference type="GO" id="GO:0006997">
    <property type="term" value="P:nucleus organization"/>
    <property type="evidence" value="ECO:0007669"/>
    <property type="project" value="InterPro"/>
</dbReference>
<dbReference type="AlphaFoldDB" id="A0A199UMJ0"/>
<dbReference type="EMBL" id="LSRQ01006631">
    <property type="protein sequence ID" value="OAY65896.1"/>
    <property type="molecule type" value="Genomic_DNA"/>
</dbReference>
<name>A0A199UMJ0_ANACO</name>
<organism evidence="7 8">
    <name type="scientific">Ananas comosus</name>
    <name type="common">Pineapple</name>
    <name type="synonym">Ananas ananas</name>
    <dbReference type="NCBI Taxonomy" id="4615"/>
    <lineage>
        <taxon>Eukaryota</taxon>
        <taxon>Viridiplantae</taxon>
        <taxon>Streptophyta</taxon>
        <taxon>Embryophyta</taxon>
        <taxon>Tracheophyta</taxon>
        <taxon>Spermatophyta</taxon>
        <taxon>Magnoliopsida</taxon>
        <taxon>Liliopsida</taxon>
        <taxon>Poales</taxon>
        <taxon>Bromeliaceae</taxon>
        <taxon>Bromelioideae</taxon>
        <taxon>Ananas</taxon>
    </lineage>
</organism>
<feature type="compositionally biased region" description="Basic residues" evidence="6">
    <location>
        <begin position="239"/>
        <end position="248"/>
    </location>
</feature>
<dbReference type="PANTHER" id="PTHR31908">
    <property type="entry name" value="PROTEIN CROWDED NUCLEI 4"/>
    <property type="match status" value="1"/>
</dbReference>
<evidence type="ECO:0000256" key="1">
    <source>
        <dbReference type="ARBA" id="ARBA00023054"/>
    </source>
</evidence>
<proteinExistence type="inferred from homology"/>
<protein>
    <submittedName>
        <fullName evidence="7">Protein CROWDED NUCLEI 4</fullName>
    </submittedName>
</protein>
<feature type="compositionally biased region" description="Basic and acidic residues" evidence="6">
    <location>
        <begin position="249"/>
        <end position="259"/>
    </location>
</feature>
<dbReference type="PANTHER" id="PTHR31908:SF2">
    <property type="entry name" value="PROTEIN CROWDED NUCLEI 4"/>
    <property type="match status" value="1"/>
</dbReference>
<dbReference type="GO" id="GO:0005652">
    <property type="term" value="C:nuclear lamina"/>
    <property type="evidence" value="ECO:0007669"/>
    <property type="project" value="UniProtKB-SubCell"/>
</dbReference>
<evidence type="ECO:0000256" key="4">
    <source>
        <dbReference type="ARBA" id="ARBA00024208"/>
    </source>
</evidence>